<protein>
    <submittedName>
        <fullName evidence="2">Uncharacterized protein</fullName>
    </submittedName>
</protein>
<keyword evidence="1" id="KW-0472">Membrane</keyword>
<gene>
    <name evidence="2" type="ORF">PR048_018670</name>
</gene>
<accession>A0ABQ9HCW9</accession>
<comment type="caution">
    <text evidence="2">The sequence shown here is derived from an EMBL/GenBank/DDBJ whole genome shotgun (WGS) entry which is preliminary data.</text>
</comment>
<reference evidence="2 3" key="1">
    <citation type="submission" date="2023-02" db="EMBL/GenBank/DDBJ databases">
        <title>LHISI_Scaffold_Assembly.</title>
        <authorList>
            <person name="Stuart O.P."/>
            <person name="Cleave R."/>
            <person name="Magrath M.J.L."/>
            <person name="Mikheyev A.S."/>
        </authorList>
    </citation>
    <scope>NUCLEOTIDE SEQUENCE [LARGE SCALE GENOMIC DNA]</scope>
    <source>
        <strain evidence="2">Daus_M_001</strain>
        <tissue evidence="2">Leg muscle</tissue>
    </source>
</reference>
<keyword evidence="1" id="KW-1133">Transmembrane helix</keyword>
<keyword evidence="3" id="KW-1185">Reference proteome</keyword>
<organism evidence="2 3">
    <name type="scientific">Dryococelus australis</name>
    <dbReference type="NCBI Taxonomy" id="614101"/>
    <lineage>
        <taxon>Eukaryota</taxon>
        <taxon>Metazoa</taxon>
        <taxon>Ecdysozoa</taxon>
        <taxon>Arthropoda</taxon>
        <taxon>Hexapoda</taxon>
        <taxon>Insecta</taxon>
        <taxon>Pterygota</taxon>
        <taxon>Neoptera</taxon>
        <taxon>Polyneoptera</taxon>
        <taxon>Phasmatodea</taxon>
        <taxon>Verophasmatodea</taxon>
        <taxon>Anareolatae</taxon>
        <taxon>Phasmatidae</taxon>
        <taxon>Eurycanthinae</taxon>
        <taxon>Dryococelus</taxon>
    </lineage>
</organism>
<proteinExistence type="predicted"/>
<feature type="transmembrane region" description="Helical" evidence="1">
    <location>
        <begin position="61"/>
        <end position="82"/>
    </location>
</feature>
<keyword evidence="1" id="KW-0812">Transmembrane</keyword>
<sequence>MAEAILSGRIVSRFASVYETVTRDEGISRKSRLFARIHRTLRMSGSFSREVRHARKEPPMFTTASLLVLLVSIPILTVVLLIHTTPNTLTILNNTNHRPALFQCNAELEASRQVFYTSVADAILPCRERNKVCWQNMSVLLSVKNADGEVKRHSPYNSTETQARSTALIKLLDITKEPCIRSSAIKFFFCMRTYSVVKLISEIWAAINKVLRADWGKMRLEWSSAGMQEQGKREILEKTRRPAASEVAGDHEWSLFRLCDLRQAVVVRRKGNGLTKGGRRRINRQSLPADRRCKGPHLCKRVQVRRHYCHASVPPSLSKGGSGGGTVGQGWKYGERTVPACTPPSHRVSKYTGGVAVRLLTSQTAFHPRRGRPRIFASDTRLTMPLVGEFSLGAPVPPRSPCIAVLRHTYFASPSSALKTSMVRAAHSASIWACPLPDWVLEAVNRILHLNGGRWAVREIDSLKKLYIGTVHHNEHNSASSHVCRGFSDLTYGDAIVPLVSDKDRGALILGTGLYLASPSRTLAWKLAYLVNPLGLKFAQEPRVSASCKDPVFVLPKTDCRASVHGLGWLRFAPCRAECMGKLAAQKCALTNVVKGRSTADLKGRRKVPACLWHFFELRKQLLTKYNFQLSWRPPFELQSMMLARPCRLRVNQRTQSGRIDTSAPSCARTTSRILVVGAGIKDRGREKQQLGTL</sequence>
<evidence type="ECO:0000313" key="3">
    <source>
        <dbReference type="Proteomes" id="UP001159363"/>
    </source>
</evidence>
<name>A0ABQ9HCW9_9NEOP</name>
<dbReference type="EMBL" id="JARBHB010000006">
    <property type="protein sequence ID" value="KAJ8882182.1"/>
    <property type="molecule type" value="Genomic_DNA"/>
</dbReference>
<evidence type="ECO:0000313" key="2">
    <source>
        <dbReference type="EMBL" id="KAJ8882182.1"/>
    </source>
</evidence>
<evidence type="ECO:0000256" key="1">
    <source>
        <dbReference type="SAM" id="Phobius"/>
    </source>
</evidence>
<dbReference type="Proteomes" id="UP001159363">
    <property type="component" value="Chromosome 5"/>
</dbReference>